<accession>A0A7S1F8E0</accession>
<evidence type="ECO:0000256" key="3">
    <source>
        <dbReference type="ARBA" id="ARBA00023134"/>
    </source>
</evidence>
<dbReference type="PROSITE" id="PS51419">
    <property type="entry name" value="RAB"/>
    <property type="match status" value="1"/>
</dbReference>
<dbReference type="SMART" id="SM00175">
    <property type="entry name" value="RAB"/>
    <property type="match status" value="1"/>
</dbReference>
<dbReference type="PRINTS" id="PR00449">
    <property type="entry name" value="RASTRNSFRMNG"/>
</dbReference>
<dbReference type="GO" id="GO:0005509">
    <property type="term" value="F:calcium ion binding"/>
    <property type="evidence" value="ECO:0007669"/>
    <property type="project" value="InterPro"/>
</dbReference>
<dbReference type="PANTHER" id="PTHR47981:SF20">
    <property type="entry name" value="RAS-RELATED PROTEIN RAB-7A"/>
    <property type="match status" value="1"/>
</dbReference>
<dbReference type="SUPFAM" id="SSF47473">
    <property type="entry name" value="EF-hand"/>
    <property type="match status" value="1"/>
</dbReference>
<dbReference type="PROSITE" id="PS51421">
    <property type="entry name" value="RAS"/>
    <property type="match status" value="1"/>
</dbReference>
<dbReference type="SMART" id="SM00174">
    <property type="entry name" value="RHO"/>
    <property type="match status" value="1"/>
</dbReference>
<name>A0A7S1F8E0_NOCSC</name>
<reference evidence="5" key="1">
    <citation type="submission" date="2021-01" db="EMBL/GenBank/DDBJ databases">
        <authorList>
            <person name="Corre E."/>
            <person name="Pelletier E."/>
            <person name="Niang G."/>
            <person name="Scheremetjew M."/>
            <person name="Finn R."/>
            <person name="Kale V."/>
            <person name="Holt S."/>
            <person name="Cochrane G."/>
            <person name="Meng A."/>
            <person name="Brown T."/>
            <person name="Cohen L."/>
        </authorList>
    </citation>
    <scope>NUCLEOTIDE SEQUENCE</scope>
</reference>
<dbReference type="GO" id="GO:0005525">
    <property type="term" value="F:GTP binding"/>
    <property type="evidence" value="ECO:0007669"/>
    <property type="project" value="UniProtKB-KW"/>
</dbReference>
<organism evidence="5">
    <name type="scientific">Noctiluca scintillans</name>
    <name type="common">Sea sparkle</name>
    <name type="synonym">Red tide dinoflagellate</name>
    <dbReference type="NCBI Taxonomy" id="2966"/>
    <lineage>
        <taxon>Eukaryota</taxon>
        <taxon>Sar</taxon>
        <taxon>Alveolata</taxon>
        <taxon>Dinophyceae</taxon>
        <taxon>Noctilucales</taxon>
        <taxon>Noctilucaceae</taxon>
        <taxon>Noctiluca</taxon>
    </lineage>
</organism>
<evidence type="ECO:0000256" key="1">
    <source>
        <dbReference type="ARBA" id="ARBA00006270"/>
    </source>
</evidence>
<dbReference type="GO" id="GO:0003924">
    <property type="term" value="F:GTPase activity"/>
    <property type="evidence" value="ECO:0007669"/>
    <property type="project" value="InterPro"/>
</dbReference>
<dbReference type="InterPro" id="IPR002048">
    <property type="entry name" value="EF_hand_dom"/>
</dbReference>
<dbReference type="PROSITE" id="PS50222">
    <property type="entry name" value="EF_HAND_2"/>
    <property type="match status" value="1"/>
</dbReference>
<dbReference type="Gene3D" id="1.10.238.10">
    <property type="entry name" value="EF-hand"/>
    <property type="match status" value="1"/>
</dbReference>
<proteinExistence type="inferred from homology"/>
<dbReference type="InterPro" id="IPR011992">
    <property type="entry name" value="EF-hand-dom_pair"/>
</dbReference>
<feature type="domain" description="EF-hand" evidence="4">
    <location>
        <begin position="274"/>
        <end position="309"/>
    </location>
</feature>
<dbReference type="EMBL" id="HBFQ01034031">
    <property type="protein sequence ID" value="CAD8849631.1"/>
    <property type="molecule type" value="Transcribed_RNA"/>
</dbReference>
<dbReference type="PANTHER" id="PTHR47981">
    <property type="entry name" value="RAB FAMILY"/>
    <property type="match status" value="1"/>
</dbReference>
<dbReference type="InterPro" id="IPR027417">
    <property type="entry name" value="P-loop_NTPase"/>
</dbReference>
<dbReference type="InterPro" id="IPR001806">
    <property type="entry name" value="Small_GTPase"/>
</dbReference>
<dbReference type="SUPFAM" id="SSF52540">
    <property type="entry name" value="P-loop containing nucleoside triphosphate hydrolases"/>
    <property type="match status" value="1"/>
</dbReference>
<dbReference type="CDD" id="cd00051">
    <property type="entry name" value="EFh"/>
    <property type="match status" value="1"/>
</dbReference>
<dbReference type="Gene3D" id="3.40.50.300">
    <property type="entry name" value="P-loop containing nucleotide triphosphate hydrolases"/>
    <property type="match status" value="1"/>
</dbReference>
<evidence type="ECO:0000259" key="4">
    <source>
        <dbReference type="PROSITE" id="PS50222"/>
    </source>
</evidence>
<keyword evidence="2" id="KW-0547">Nucleotide-binding</keyword>
<evidence type="ECO:0000256" key="2">
    <source>
        <dbReference type="ARBA" id="ARBA00022741"/>
    </source>
</evidence>
<keyword evidence="3" id="KW-0342">GTP-binding</keyword>
<dbReference type="SMART" id="SM00173">
    <property type="entry name" value="RAS"/>
    <property type="match status" value="1"/>
</dbReference>
<dbReference type="Pfam" id="PF00071">
    <property type="entry name" value="Ras"/>
    <property type="match status" value="1"/>
</dbReference>
<protein>
    <recommendedName>
        <fullName evidence="4">EF-hand domain-containing protein</fullName>
    </recommendedName>
</protein>
<dbReference type="AlphaFoldDB" id="A0A7S1F8E0"/>
<comment type="similarity">
    <text evidence="1">Belongs to the small GTPase superfamily. Rab family.</text>
</comment>
<evidence type="ECO:0000313" key="5">
    <source>
        <dbReference type="EMBL" id="CAD8849631.1"/>
    </source>
</evidence>
<gene>
    <name evidence="5" type="ORF">NSCI0253_LOCUS23981</name>
</gene>
<sequence length="349" mass="38683">MPVKVLVLGDTGVGKTSLVGRYVSSRFLPGRDESFLPLLMQGQTVIRGSLVTLHLLEVSGGREFYQELEPQHMVFANVACCVLVFDVTNPVSLEGLRFWRDEFLRLSGAEQGCFVVIGNKSDLEPSSDLTRSQALELCRPQEMPYYFEASAKTGSNVRVAFEAFLCDSLHPGVFFTLQELENSKLFLTDMGGTLTVLDVEQQDTLFHVRTVLAKRLAVPRGKVQVIFADGQVPSREDDVVPLERLCGRFALKETSPRESHAPMASPAVLTTDTSPGTKAKAIFRGFDSESSGVIRKSSFQEALRCLEPRWGQDELDRLFENAGVRCDGMVRYEDFIDFIFACPTAAPPP</sequence>